<evidence type="ECO:0000256" key="5">
    <source>
        <dbReference type="ARBA" id="ARBA00022989"/>
    </source>
</evidence>
<feature type="transmembrane region" description="Helical" evidence="7">
    <location>
        <begin position="424"/>
        <end position="442"/>
    </location>
</feature>
<sequence length="452" mass="47524">MQDGIPNPQRGLAFLTIGIALTMAVLDGAIVNVALPSIAKDLQINSSEVIWVLNAYQLAVTVSLLPLSSLGEILGYKRIYWSGLAIFTLASFLCANSTSLTFLILARVLQGFGAAGIMSVNIALVRFIFPQRLLGQGVGYTALVVGVSSAAGPSVAAAILSVAHWEWLFLVNVPLGILALIIAAKTLPRTPLSSHRFDWKSAILNALTFGLLIIGIDGLSHHQDLTIPLAELGAAILIGIVFVRRQLSLPAPMLPVDLLRRPIFALSMATSFCSFSAQMLAFVSLPFFFQDVLGKTDTQTGLLMTPWPLATAMMAPIAGRLADRFEPGKLGGIGLAFMAAGLAATALLPAHPSTLDIVWRLALTGFGFGLFQSPNNKAIISSAPRNRSGGASGLQSTGRLVGQSVGAALVAGIFGLFTHNQTQVALWLGVALALGGATASSFRRLTRDTAES</sequence>
<dbReference type="CDD" id="cd17321">
    <property type="entry name" value="MFS_MMR_MDR_like"/>
    <property type="match status" value="1"/>
</dbReference>
<evidence type="ECO:0000256" key="4">
    <source>
        <dbReference type="ARBA" id="ARBA00022692"/>
    </source>
</evidence>
<dbReference type="SUPFAM" id="SSF103473">
    <property type="entry name" value="MFS general substrate transporter"/>
    <property type="match status" value="1"/>
</dbReference>
<keyword evidence="6 7" id="KW-0472">Membrane</keyword>
<dbReference type="InterPro" id="IPR036259">
    <property type="entry name" value="MFS_trans_sf"/>
</dbReference>
<feature type="domain" description="Major facilitator superfamily (MFS) profile" evidence="8">
    <location>
        <begin position="13"/>
        <end position="447"/>
    </location>
</feature>
<dbReference type="FunFam" id="1.20.1720.10:FF:000011">
    <property type="entry name" value="Transporter, major facilitator family"/>
    <property type="match status" value="1"/>
</dbReference>
<dbReference type="GO" id="GO:0022857">
    <property type="term" value="F:transmembrane transporter activity"/>
    <property type="evidence" value="ECO:0007669"/>
    <property type="project" value="InterPro"/>
</dbReference>
<evidence type="ECO:0000256" key="6">
    <source>
        <dbReference type="ARBA" id="ARBA00023136"/>
    </source>
</evidence>
<feature type="transmembrane region" description="Helical" evidence="7">
    <location>
        <begin position="79"/>
        <end position="105"/>
    </location>
</feature>
<reference evidence="9 10" key="1">
    <citation type="submission" date="2016-10" db="EMBL/GenBank/DDBJ databases">
        <authorList>
            <person name="de Groot N.N."/>
        </authorList>
    </citation>
    <scope>NUCLEOTIDE SEQUENCE [LARGE SCALE GENOMIC DNA]</scope>
    <source>
        <strain evidence="9 10">A52C2</strain>
    </source>
</reference>
<evidence type="ECO:0000313" key="10">
    <source>
        <dbReference type="Proteomes" id="UP000199647"/>
    </source>
</evidence>
<feature type="transmembrane region" description="Helical" evidence="7">
    <location>
        <begin position="12"/>
        <end position="37"/>
    </location>
</feature>
<dbReference type="InterPro" id="IPR011701">
    <property type="entry name" value="MFS"/>
</dbReference>
<name>A0A1H9NGM5_9HYPH</name>
<dbReference type="Pfam" id="PF07690">
    <property type="entry name" value="MFS_1"/>
    <property type="match status" value="1"/>
</dbReference>
<protein>
    <submittedName>
        <fullName evidence="9">MFS transporter, DHA2 family, multidrug resistance protein</fullName>
    </submittedName>
</protein>
<dbReference type="PANTHER" id="PTHR42718">
    <property type="entry name" value="MAJOR FACILITATOR SUPERFAMILY MULTIDRUG TRANSPORTER MFSC"/>
    <property type="match status" value="1"/>
</dbReference>
<feature type="transmembrane region" description="Helical" evidence="7">
    <location>
        <begin position="330"/>
        <end position="351"/>
    </location>
</feature>
<proteinExistence type="predicted"/>
<gene>
    <name evidence="9" type="ORF">SAMN05216548_1166</name>
</gene>
<evidence type="ECO:0000259" key="8">
    <source>
        <dbReference type="PROSITE" id="PS50850"/>
    </source>
</evidence>
<dbReference type="PRINTS" id="PR01036">
    <property type="entry name" value="TCRTETB"/>
</dbReference>
<dbReference type="Proteomes" id="UP000199647">
    <property type="component" value="Unassembled WGS sequence"/>
</dbReference>
<dbReference type="RefSeq" id="WP_092498869.1">
    <property type="nucleotide sequence ID" value="NZ_FOFG01000016.1"/>
</dbReference>
<feature type="transmembrane region" description="Helical" evidence="7">
    <location>
        <begin position="167"/>
        <end position="187"/>
    </location>
</feature>
<keyword evidence="2" id="KW-0813">Transport</keyword>
<feature type="transmembrane region" description="Helical" evidence="7">
    <location>
        <begin position="49"/>
        <end position="67"/>
    </location>
</feature>
<dbReference type="EMBL" id="FOFG01000016">
    <property type="protein sequence ID" value="SER35021.1"/>
    <property type="molecule type" value="Genomic_DNA"/>
</dbReference>
<dbReference type="PANTHER" id="PTHR42718:SF46">
    <property type="entry name" value="BLR6921 PROTEIN"/>
    <property type="match status" value="1"/>
</dbReference>
<evidence type="ECO:0000256" key="2">
    <source>
        <dbReference type="ARBA" id="ARBA00022448"/>
    </source>
</evidence>
<feature type="transmembrane region" description="Helical" evidence="7">
    <location>
        <begin position="141"/>
        <end position="161"/>
    </location>
</feature>
<feature type="transmembrane region" description="Helical" evidence="7">
    <location>
        <begin position="225"/>
        <end position="243"/>
    </location>
</feature>
<organism evidence="9 10">
    <name type="scientific">Faunimonas pinastri</name>
    <dbReference type="NCBI Taxonomy" id="1855383"/>
    <lineage>
        <taxon>Bacteria</taxon>
        <taxon>Pseudomonadati</taxon>
        <taxon>Pseudomonadota</taxon>
        <taxon>Alphaproteobacteria</taxon>
        <taxon>Hyphomicrobiales</taxon>
        <taxon>Afifellaceae</taxon>
        <taxon>Faunimonas</taxon>
    </lineage>
</organism>
<accession>A0A1H9NGM5</accession>
<feature type="transmembrane region" description="Helical" evidence="7">
    <location>
        <begin position="301"/>
        <end position="318"/>
    </location>
</feature>
<feature type="transmembrane region" description="Helical" evidence="7">
    <location>
        <begin position="400"/>
        <end position="418"/>
    </location>
</feature>
<dbReference type="AlphaFoldDB" id="A0A1H9NGM5"/>
<evidence type="ECO:0000256" key="7">
    <source>
        <dbReference type="SAM" id="Phobius"/>
    </source>
</evidence>
<feature type="transmembrane region" description="Helical" evidence="7">
    <location>
        <begin position="263"/>
        <end position="289"/>
    </location>
</feature>
<dbReference type="GO" id="GO:0005886">
    <property type="term" value="C:plasma membrane"/>
    <property type="evidence" value="ECO:0007669"/>
    <property type="project" value="UniProtKB-SubCell"/>
</dbReference>
<keyword evidence="4 7" id="KW-0812">Transmembrane</keyword>
<comment type="subcellular location">
    <subcellularLocation>
        <location evidence="1">Cell membrane</location>
        <topology evidence="1">Multi-pass membrane protein</topology>
    </subcellularLocation>
</comment>
<dbReference type="InterPro" id="IPR020846">
    <property type="entry name" value="MFS_dom"/>
</dbReference>
<dbReference type="Gene3D" id="1.20.1720.10">
    <property type="entry name" value="Multidrug resistance protein D"/>
    <property type="match status" value="1"/>
</dbReference>
<keyword evidence="3" id="KW-1003">Cell membrane</keyword>
<feature type="transmembrane region" description="Helical" evidence="7">
    <location>
        <begin position="111"/>
        <end position="129"/>
    </location>
</feature>
<dbReference type="OrthoDB" id="102502at2"/>
<evidence type="ECO:0000313" key="9">
    <source>
        <dbReference type="EMBL" id="SER35021.1"/>
    </source>
</evidence>
<keyword evidence="10" id="KW-1185">Reference proteome</keyword>
<dbReference type="FunFam" id="1.20.1250.20:FF:000168">
    <property type="entry name" value="Transporter, major facilitator family"/>
    <property type="match status" value="1"/>
</dbReference>
<evidence type="ECO:0000256" key="3">
    <source>
        <dbReference type="ARBA" id="ARBA00022475"/>
    </source>
</evidence>
<evidence type="ECO:0000256" key="1">
    <source>
        <dbReference type="ARBA" id="ARBA00004651"/>
    </source>
</evidence>
<dbReference type="PROSITE" id="PS50850">
    <property type="entry name" value="MFS"/>
    <property type="match status" value="1"/>
</dbReference>
<feature type="transmembrane region" description="Helical" evidence="7">
    <location>
        <begin position="199"/>
        <end position="219"/>
    </location>
</feature>
<keyword evidence="5 7" id="KW-1133">Transmembrane helix</keyword>
<dbReference type="STRING" id="1855383.SAMN05216548_1166"/>
<dbReference type="Gene3D" id="1.20.1250.20">
    <property type="entry name" value="MFS general substrate transporter like domains"/>
    <property type="match status" value="1"/>
</dbReference>